<organism evidence="1 2">
    <name type="scientific">Agromyces marinus</name>
    <dbReference type="NCBI Taxonomy" id="1389020"/>
    <lineage>
        <taxon>Bacteria</taxon>
        <taxon>Bacillati</taxon>
        <taxon>Actinomycetota</taxon>
        <taxon>Actinomycetes</taxon>
        <taxon>Micrococcales</taxon>
        <taxon>Microbacteriaceae</taxon>
        <taxon>Agromyces</taxon>
    </lineage>
</organism>
<evidence type="ECO:0000313" key="2">
    <source>
        <dbReference type="Proteomes" id="UP001321477"/>
    </source>
</evidence>
<proteinExistence type="predicted"/>
<name>A0ABN6YFH8_9MICO</name>
<protein>
    <submittedName>
        <fullName evidence="1">Uncharacterized protein</fullName>
    </submittedName>
</protein>
<sequence length="57" mass="6006">MLHPELTASATAPEAASVRGVDASAYASANRTCELGMSRATGRSYRHVLEILDESLA</sequence>
<reference evidence="2" key="1">
    <citation type="journal article" date="2019" name="Int. J. Syst. Evol. Microbiol.">
        <title>The Global Catalogue of Microorganisms (GCM) 10K type strain sequencing project: providing services to taxonomists for standard genome sequencing and annotation.</title>
        <authorList>
            <consortium name="The Broad Institute Genomics Platform"/>
            <consortium name="The Broad Institute Genome Sequencing Center for Infectious Disease"/>
            <person name="Wu L."/>
            <person name="Ma J."/>
        </authorList>
    </citation>
    <scope>NUCLEOTIDE SEQUENCE [LARGE SCALE GENOMIC DNA]</scope>
    <source>
        <strain evidence="2">NBRC 109019</strain>
    </source>
</reference>
<dbReference type="Proteomes" id="UP001321477">
    <property type="component" value="Chromosome"/>
</dbReference>
<evidence type="ECO:0000313" key="1">
    <source>
        <dbReference type="EMBL" id="BDZ55749.1"/>
    </source>
</evidence>
<keyword evidence="2" id="KW-1185">Reference proteome</keyword>
<dbReference type="EMBL" id="AP027734">
    <property type="protein sequence ID" value="BDZ55749.1"/>
    <property type="molecule type" value="Genomic_DNA"/>
</dbReference>
<gene>
    <name evidence="1" type="ORF">GCM10025870_28220</name>
</gene>
<accession>A0ABN6YFH8</accession>